<dbReference type="EMBL" id="CP109491">
    <property type="protein sequence ID" value="WUX41778.1"/>
    <property type="molecule type" value="Genomic_DNA"/>
</dbReference>
<keyword evidence="3" id="KW-1185">Reference proteome</keyword>
<dbReference type="RefSeq" id="WP_329359797.1">
    <property type="nucleotide sequence ID" value="NZ_CP109490.1"/>
</dbReference>
<evidence type="ECO:0000313" key="3">
    <source>
        <dbReference type="Proteomes" id="UP001431926"/>
    </source>
</evidence>
<evidence type="ECO:0000313" key="2">
    <source>
        <dbReference type="EMBL" id="WUX41778.1"/>
    </source>
</evidence>
<accession>A0ABZ1ZWH7</accession>
<protein>
    <submittedName>
        <fullName evidence="2">Uncharacterized protein</fullName>
    </submittedName>
</protein>
<gene>
    <name evidence="2" type="ORF">OG367_38600</name>
</gene>
<name>A0ABZ1ZWH7_STRAQ</name>
<proteinExistence type="predicted"/>
<feature type="compositionally biased region" description="Basic and acidic residues" evidence="1">
    <location>
        <begin position="134"/>
        <end position="150"/>
    </location>
</feature>
<feature type="region of interest" description="Disordered" evidence="1">
    <location>
        <begin position="102"/>
        <end position="150"/>
    </location>
</feature>
<organism evidence="2 3">
    <name type="scientific">Streptomyces anulatus</name>
    <name type="common">Streptomyces chrysomallus</name>
    <dbReference type="NCBI Taxonomy" id="1892"/>
    <lineage>
        <taxon>Bacteria</taxon>
        <taxon>Bacillati</taxon>
        <taxon>Actinomycetota</taxon>
        <taxon>Actinomycetes</taxon>
        <taxon>Kitasatosporales</taxon>
        <taxon>Streptomycetaceae</taxon>
        <taxon>Streptomyces</taxon>
    </lineage>
</organism>
<dbReference type="Proteomes" id="UP001431926">
    <property type="component" value="Chromosome"/>
</dbReference>
<reference evidence="2" key="1">
    <citation type="submission" date="2022-10" db="EMBL/GenBank/DDBJ databases">
        <title>The complete genomes of actinobacterial strains from the NBC collection.</title>
        <authorList>
            <person name="Joergensen T.S."/>
            <person name="Alvarez Arevalo M."/>
            <person name="Sterndorff E.B."/>
            <person name="Faurdal D."/>
            <person name="Vuksanovic O."/>
            <person name="Mourched A.-S."/>
            <person name="Charusanti P."/>
            <person name="Shaw S."/>
            <person name="Blin K."/>
            <person name="Weber T."/>
        </authorList>
    </citation>
    <scope>NUCLEOTIDE SEQUENCE</scope>
    <source>
        <strain evidence="2">NBC_01436</strain>
    </source>
</reference>
<sequence length="150" mass="17674">MSRMAQVLVLARYEDEVMEPLTRDDETRTWRGCFERIPDWFVGGWYLEFFREGQRRGVLADLEALPWNNPECVQVMLHDEDDDCFGLWMFHDGVLAEVSIPRTQRIQPPPPPWWDDSPRAGYLQRTDGPGAEEAMSRHSPEHEQDPRLCW</sequence>
<evidence type="ECO:0000256" key="1">
    <source>
        <dbReference type="SAM" id="MobiDB-lite"/>
    </source>
</evidence>